<dbReference type="PANTHER" id="PTHR47755">
    <property type="entry name" value="CELL DIVISION PROTEIN FTSX"/>
    <property type="match status" value="1"/>
</dbReference>
<keyword evidence="2" id="KW-0812">Transmembrane</keyword>
<organism evidence="4 5">
    <name type="scientific">Petrocella atlantisensis</name>
    <dbReference type="NCBI Taxonomy" id="2173034"/>
    <lineage>
        <taxon>Bacteria</taxon>
        <taxon>Bacillati</taxon>
        <taxon>Bacillota</taxon>
        <taxon>Clostridia</taxon>
        <taxon>Lachnospirales</taxon>
        <taxon>Vallitaleaceae</taxon>
        <taxon>Petrocella</taxon>
    </lineage>
</organism>
<feature type="transmembrane region" description="Helical" evidence="2">
    <location>
        <begin position="214"/>
        <end position="238"/>
    </location>
</feature>
<evidence type="ECO:0000313" key="4">
    <source>
        <dbReference type="EMBL" id="VDN46953.1"/>
    </source>
</evidence>
<dbReference type="RefSeq" id="WP_125136365.1">
    <property type="nucleotide sequence ID" value="NZ_LR130778.1"/>
</dbReference>
<comment type="subcellular location">
    <subcellularLocation>
        <location evidence="1">Cell membrane</location>
    </subcellularLocation>
</comment>
<feature type="domain" description="FtsX extracellular" evidence="3">
    <location>
        <begin position="62"/>
        <end position="152"/>
    </location>
</feature>
<dbReference type="Proteomes" id="UP000279029">
    <property type="component" value="Chromosome"/>
</dbReference>
<keyword evidence="1" id="KW-1003">Cell membrane</keyword>
<dbReference type="InterPro" id="IPR004513">
    <property type="entry name" value="FtsX"/>
</dbReference>
<dbReference type="PANTHER" id="PTHR47755:SF1">
    <property type="entry name" value="CELL DIVISION PROTEIN FTSX"/>
    <property type="match status" value="1"/>
</dbReference>
<dbReference type="OrthoDB" id="1952338at2"/>
<evidence type="ECO:0000256" key="1">
    <source>
        <dbReference type="PIRNR" id="PIRNR003097"/>
    </source>
</evidence>
<dbReference type="PIRSF" id="PIRSF003097">
    <property type="entry name" value="FtsX"/>
    <property type="match status" value="1"/>
</dbReference>
<proteinExistence type="inferred from homology"/>
<evidence type="ECO:0000259" key="3">
    <source>
        <dbReference type="Pfam" id="PF18075"/>
    </source>
</evidence>
<comment type="similarity">
    <text evidence="1">Belongs to the ABC-4 integral membrane protein family. FtsX subfamily.</text>
</comment>
<dbReference type="AlphaFoldDB" id="A0A3P7P9W3"/>
<feature type="transmembrane region" description="Helical" evidence="2">
    <location>
        <begin position="269"/>
        <end position="289"/>
    </location>
</feature>
<dbReference type="GO" id="GO:0005886">
    <property type="term" value="C:plasma membrane"/>
    <property type="evidence" value="ECO:0007669"/>
    <property type="project" value="UniProtKB-SubCell"/>
</dbReference>
<dbReference type="InterPro" id="IPR040690">
    <property type="entry name" value="FtsX_ECD"/>
</dbReference>
<comment type="function">
    <text evidence="1">Part of the ABC transporter FtsEX involved in asymmetric cellular division facilitating the initiation of sporulation.</text>
</comment>
<protein>
    <recommendedName>
        <fullName evidence="1">Cell division protein FtsX</fullName>
    </recommendedName>
</protein>
<evidence type="ECO:0000313" key="5">
    <source>
        <dbReference type="Proteomes" id="UP000279029"/>
    </source>
</evidence>
<name>A0A3P7P9W3_9FIRM</name>
<feature type="transmembrane region" description="Helical" evidence="2">
    <location>
        <begin position="21"/>
        <end position="45"/>
    </location>
</feature>
<gene>
    <name evidence="4" type="ORF">PATL70BA_1079</name>
</gene>
<keyword evidence="5" id="KW-1185">Reference proteome</keyword>
<accession>A0A3P7P9W3</accession>
<keyword evidence="1 2" id="KW-0472">Membrane</keyword>
<dbReference type="Pfam" id="PF18075">
    <property type="entry name" value="FtsX_ECD"/>
    <property type="match status" value="1"/>
</dbReference>
<keyword evidence="2" id="KW-1133">Transmembrane helix</keyword>
<dbReference type="GO" id="GO:0051301">
    <property type="term" value="P:cell division"/>
    <property type="evidence" value="ECO:0007669"/>
    <property type="project" value="UniProtKB-KW"/>
</dbReference>
<keyword evidence="1" id="KW-0131">Cell cycle</keyword>
<reference evidence="4 5" key="1">
    <citation type="submission" date="2018-09" db="EMBL/GenBank/DDBJ databases">
        <authorList>
            <person name="Postec A."/>
        </authorList>
    </citation>
    <scope>NUCLEOTIDE SEQUENCE [LARGE SCALE GENOMIC DNA]</scope>
    <source>
        <strain evidence="4">70B-A</strain>
    </source>
</reference>
<dbReference type="Gene3D" id="3.30.70.3040">
    <property type="match status" value="1"/>
</dbReference>
<keyword evidence="1 4" id="KW-0132">Cell division</keyword>
<dbReference type="KEGG" id="cbar:PATL70BA_1079"/>
<dbReference type="EMBL" id="LR130778">
    <property type="protein sequence ID" value="VDN46953.1"/>
    <property type="molecule type" value="Genomic_DNA"/>
</dbReference>
<evidence type="ECO:0000256" key="2">
    <source>
        <dbReference type="SAM" id="Phobius"/>
    </source>
</evidence>
<feature type="transmembrane region" description="Helical" evidence="2">
    <location>
        <begin position="171"/>
        <end position="193"/>
    </location>
</feature>
<sequence length="296" mass="33049">MKTYIYNFRYFIKESIDIFRLNLISNIFSLLSTGLIFFVLTLIIAGWNISSSVTEAIKGESEISVYFQEGLTDGQIKEMTKSITNVQGVKSVNLINEEEAYERMERVLGDDAQVLSFFEDNPFDAFLEVGIELSEIDIIVGRLSQMENVDLVRDNKEVLNRLSHMSDVLNLISYLALTAVGITTLVIMSHIIRQGIYHHREQINTLELLGAPKYFIALPFYIEGIGMTLTGGLLSLILSHFVLSEIYTQVSGPLPFIPMPDQGSVMQNLILMIISLSLILGFLGSAFGVSSSKGKN</sequence>